<evidence type="ECO:0000256" key="3">
    <source>
        <dbReference type="ARBA" id="ARBA00022475"/>
    </source>
</evidence>
<feature type="transmembrane region" description="Helical" evidence="7">
    <location>
        <begin position="233"/>
        <end position="251"/>
    </location>
</feature>
<evidence type="ECO:0000313" key="9">
    <source>
        <dbReference type="Proteomes" id="UP000051802"/>
    </source>
</evidence>
<feature type="transmembrane region" description="Helical" evidence="7">
    <location>
        <begin position="95"/>
        <end position="120"/>
    </location>
</feature>
<keyword evidence="5 7" id="KW-1133">Transmembrane helix</keyword>
<name>A0A0R0AXV2_9GAMM</name>
<dbReference type="InterPro" id="IPR018383">
    <property type="entry name" value="UPF0324_pro"/>
</dbReference>
<dbReference type="STRING" id="676599.ARC20_05575"/>
<evidence type="ECO:0000256" key="2">
    <source>
        <dbReference type="ARBA" id="ARBA00007977"/>
    </source>
</evidence>
<gene>
    <name evidence="8" type="ORF">ARC20_05575</name>
</gene>
<keyword evidence="6 7" id="KW-0472">Membrane</keyword>
<dbReference type="PANTHER" id="PTHR30106">
    <property type="entry name" value="INNER MEMBRANE PROTEIN YEIH-RELATED"/>
    <property type="match status" value="1"/>
</dbReference>
<reference evidence="8 9" key="1">
    <citation type="submission" date="2015-10" db="EMBL/GenBank/DDBJ databases">
        <title>Genome sequencing and analysis of members of genus Stenotrophomonas.</title>
        <authorList>
            <person name="Patil P.P."/>
            <person name="Midha S."/>
            <person name="Patil P.B."/>
        </authorList>
    </citation>
    <scope>NUCLEOTIDE SEQUENCE [LARGE SCALE GENOMIC DNA]</scope>
    <source>
        <strain evidence="8 9">JCM 16536</strain>
    </source>
</reference>
<sequence>MSSVAAVAPTRFPLFPGLLLCAALAGLSLALAQHPWVRSHGLGALTLAIALGMLAGNTVYPCFAPPLAPGVAFSRQRLLRLGVVLYGLRLTFQDVAQVGVTGVVIDALVLASTLGIAAWWGPRRFGLPREAALLIGAGSAICGAAAVMAAGPVLRARSEQVAVAVATVVVFGTLSMVAYPLLHPLVAAHLPALASPLHFGVFTGSTVHEVAQVVVAGRAIGGEAESAAVITKMVRVMMLAPVLLGLSLWRARGTGQGMRGLQVPWFAFAFLALTAANSLWPLPAAWHAPAMWLDDSLLAMAMAALGLTTHAGELRRAGLRPLLLGAALLGWLVLGGAAINLGVRAVLG</sequence>
<feature type="transmembrane region" description="Helical" evidence="7">
    <location>
        <begin position="132"/>
        <end position="154"/>
    </location>
</feature>
<evidence type="ECO:0000256" key="6">
    <source>
        <dbReference type="ARBA" id="ARBA00023136"/>
    </source>
</evidence>
<comment type="subcellular location">
    <subcellularLocation>
        <location evidence="1">Cell membrane</location>
        <topology evidence="1">Multi-pass membrane protein</topology>
    </subcellularLocation>
</comment>
<proteinExistence type="inferred from homology"/>
<dbReference type="Pfam" id="PF03601">
    <property type="entry name" value="Cons_hypoth698"/>
    <property type="match status" value="1"/>
</dbReference>
<keyword evidence="4 7" id="KW-0812">Transmembrane</keyword>
<dbReference type="NCBIfam" id="TIGR00698">
    <property type="entry name" value="YeiH family putative sulfate export transporter"/>
    <property type="match status" value="1"/>
</dbReference>
<evidence type="ECO:0000256" key="4">
    <source>
        <dbReference type="ARBA" id="ARBA00022692"/>
    </source>
</evidence>
<dbReference type="OrthoDB" id="9805703at2"/>
<dbReference type="GO" id="GO:0005886">
    <property type="term" value="C:plasma membrane"/>
    <property type="evidence" value="ECO:0007669"/>
    <property type="project" value="UniProtKB-SubCell"/>
</dbReference>
<dbReference type="Proteomes" id="UP000051802">
    <property type="component" value="Unassembled WGS sequence"/>
</dbReference>
<keyword evidence="9" id="KW-1185">Reference proteome</keyword>
<evidence type="ECO:0000256" key="5">
    <source>
        <dbReference type="ARBA" id="ARBA00022989"/>
    </source>
</evidence>
<keyword evidence="3" id="KW-1003">Cell membrane</keyword>
<comment type="caution">
    <text evidence="8">The sequence shown here is derived from an EMBL/GenBank/DDBJ whole genome shotgun (WGS) entry which is preliminary data.</text>
</comment>
<feature type="transmembrane region" description="Helical" evidence="7">
    <location>
        <begin position="42"/>
        <end position="74"/>
    </location>
</feature>
<feature type="transmembrane region" description="Helical" evidence="7">
    <location>
        <begin position="292"/>
        <end position="310"/>
    </location>
</feature>
<evidence type="ECO:0000256" key="1">
    <source>
        <dbReference type="ARBA" id="ARBA00004651"/>
    </source>
</evidence>
<accession>A0A0R0AXV2</accession>
<dbReference type="RefSeq" id="WP_057644990.1">
    <property type="nucleotide sequence ID" value="NZ_LLXU01000056.1"/>
</dbReference>
<feature type="transmembrane region" description="Helical" evidence="7">
    <location>
        <begin position="322"/>
        <end position="343"/>
    </location>
</feature>
<feature type="transmembrane region" description="Helical" evidence="7">
    <location>
        <begin position="263"/>
        <end position="280"/>
    </location>
</feature>
<dbReference type="PANTHER" id="PTHR30106:SF2">
    <property type="entry name" value="UPF0324 INNER MEMBRANE PROTEIN YEIH"/>
    <property type="match status" value="1"/>
</dbReference>
<comment type="similarity">
    <text evidence="2">Belongs to the UPF0324 family.</text>
</comment>
<organism evidence="8 9">
    <name type="scientific">Stenotrophomonas panacihumi</name>
    <dbReference type="NCBI Taxonomy" id="676599"/>
    <lineage>
        <taxon>Bacteria</taxon>
        <taxon>Pseudomonadati</taxon>
        <taxon>Pseudomonadota</taxon>
        <taxon>Gammaproteobacteria</taxon>
        <taxon>Lysobacterales</taxon>
        <taxon>Lysobacteraceae</taxon>
        <taxon>Stenotrophomonas</taxon>
    </lineage>
</organism>
<feature type="transmembrane region" description="Helical" evidence="7">
    <location>
        <begin position="161"/>
        <end position="182"/>
    </location>
</feature>
<dbReference type="InterPro" id="IPR004630">
    <property type="entry name" value="UPF0324_YeiH-like"/>
</dbReference>
<dbReference type="AlphaFoldDB" id="A0A0R0AXV2"/>
<evidence type="ECO:0000256" key="7">
    <source>
        <dbReference type="SAM" id="Phobius"/>
    </source>
</evidence>
<evidence type="ECO:0000313" key="8">
    <source>
        <dbReference type="EMBL" id="KRG46327.1"/>
    </source>
</evidence>
<protein>
    <submittedName>
        <fullName evidence="8">Uncharacterized protein</fullName>
    </submittedName>
</protein>
<dbReference type="EMBL" id="LLXU01000056">
    <property type="protein sequence ID" value="KRG46327.1"/>
    <property type="molecule type" value="Genomic_DNA"/>
</dbReference>